<dbReference type="AlphaFoldDB" id="A0A2U9C1Q2"/>
<evidence type="ECO:0000313" key="2">
    <source>
        <dbReference type="EMBL" id="AWP09062.1"/>
    </source>
</evidence>
<dbReference type="Proteomes" id="UP000246464">
    <property type="component" value="Chromosome 10"/>
</dbReference>
<protein>
    <submittedName>
        <fullName evidence="2">Uncharacterized protein</fullName>
    </submittedName>
</protein>
<feature type="compositionally biased region" description="Basic residues" evidence="1">
    <location>
        <begin position="1"/>
        <end position="17"/>
    </location>
</feature>
<sequence>MTSHSTRHLVRPARPRRTLPGSRSRPVPRSIPVKRRSSREDFHRIGNSSDCVHDPHTGE</sequence>
<organism evidence="2 3">
    <name type="scientific">Scophthalmus maximus</name>
    <name type="common">Turbot</name>
    <name type="synonym">Psetta maxima</name>
    <dbReference type="NCBI Taxonomy" id="52904"/>
    <lineage>
        <taxon>Eukaryota</taxon>
        <taxon>Metazoa</taxon>
        <taxon>Chordata</taxon>
        <taxon>Craniata</taxon>
        <taxon>Vertebrata</taxon>
        <taxon>Euteleostomi</taxon>
        <taxon>Actinopterygii</taxon>
        <taxon>Neopterygii</taxon>
        <taxon>Teleostei</taxon>
        <taxon>Neoteleostei</taxon>
        <taxon>Acanthomorphata</taxon>
        <taxon>Carangaria</taxon>
        <taxon>Pleuronectiformes</taxon>
        <taxon>Pleuronectoidei</taxon>
        <taxon>Scophthalmidae</taxon>
        <taxon>Scophthalmus</taxon>
    </lineage>
</organism>
<gene>
    <name evidence="2" type="ORF">SMAX5B_009485</name>
</gene>
<reference evidence="2 3" key="1">
    <citation type="submission" date="2017-12" db="EMBL/GenBank/DDBJ databases">
        <title>Integrating genomic resources of turbot (Scophthalmus maximus) in depth evaluation of genetic and physical mapping variation across individuals.</title>
        <authorList>
            <person name="Martinez P."/>
        </authorList>
    </citation>
    <scope>NUCLEOTIDE SEQUENCE [LARGE SCALE GENOMIC DNA]</scope>
</reference>
<proteinExistence type="predicted"/>
<keyword evidence="3" id="KW-1185">Reference proteome</keyword>
<accession>A0A2U9C1Q2</accession>
<dbReference type="EMBL" id="CP026252">
    <property type="protein sequence ID" value="AWP09062.1"/>
    <property type="molecule type" value="Genomic_DNA"/>
</dbReference>
<name>A0A2U9C1Q2_SCOMX</name>
<feature type="region of interest" description="Disordered" evidence="1">
    <location>
        <begin position="1"/>
        <end position="59"/>
    </location>
</feature>
<evidence type="ECO:0000256" key="1">
    <source>
        <dbReference type="SAM" id="MobiDB-lite"/>
    </source>
</evidence>
<evidence type="ECO:0000313" key="3">
    <source>
        <dbReference type="Proteomes" id="UP000246464"/>
    </source>
</evidence>